<dbReference type="AlphaFoldDB" id="A0A5C8UR25"/>
<dbReference type="EMBL" id="VRMG01000008">
    <property type="protein sequence ID" value="TXN30000.1"/>
    <property type="molecule type" value="Genomic_DNA"/>
</dbReference>
<evidence type="ECO:0000313" key="2">
    <source>
        <dbReference type="Proteomes" id="UP000321379"/>
    </source>
</evidence>
<accession>A0A5C8UR25</accession>
<sequence length="365" mass="39743">MPAVVIETLEVRDALPADVVALLSADQRKAWELPRGYHRPRLWLARDAGGLRAAALTSGRPHTAYRKVVDIASDGSGKGVSEILGAIIRDAHDSSFAGVKVEIHPWSRWIATSAVLADLGFTPLADPLSSSAGTRGGVGGWVRWDTPWMHPQLAYYGQTTDFTCGAIAALAALERAGIATLSSAPDDERRAVELSLWRQATNFPACEPLGLVVATTERLRAGGRAVLPEVHLSTDEPILVDLVAPELAGLRAQLQRESLDRARQLGIPVHRDWMTVDDLRTQLAAGNGLLLLIDDAYMNDDPTPHWVFAHAFNGRHVLVQDPWIDSETGETWVDAHELPLSLEDVDTMTRYGTREYRGVIVVPGS</sequence>
<dbReference type="Pfam" id="PF11814">
    <property type="entry name" value="DUF3335"/>
    <property type="match status" value="1"/>
</dbReference>
<gene>
    <name evidence="1" type="ORF">FVP33_12795</name>
</gene>
<protein>
    <submittedName>
        <fullName evidence="1">Uncharacterized protein</fullName>
    </submittedName>
</protein>
<dbReference type="Proteomes" id="UP000321379">
    <property type="component" value="Unassembled WGS sequence"/>
</dbReference>
<proteinExistence type="predicted"/>
<evidence type="ECO:0000313" key="1">
    <source>
        <dbReference type="EMBL" id="TXN30000.1"/>
    </source>
</evidence>
<keyword evidence="2" id="KW-1185">Reference proteome</keyword>
<reference evidence="1 2" key="1">
    <citation type="submission" date="2019-08" db="EMBL/GenBank/DDBJ databases">
        <title>Bacterial whole genome sequence for Glaciihabitans sp. CHu50b-6-2.</title>
        <authorList>
            <person name="Jin L."/>
        </authorList>
    </citation>
    <scope>NUCLEOTIDE SEQUENCE [LARGE SCALE GENOMIC DNA]</scope>
    <source>
        <strain evidence="1 2">CHu50b-6-2</strain>
    </source>
</reference>
<dbReference type="InterPro" id="IPR021770">
    <property type="entry name" value="DUF3335"/>
</dbReference>
<comment type="caution">
    <text evidence="1">The sequence shown here is derived from an EMBL/GenBank/DDBJ whole genome shotgun (WGS) entry which is preliminary data.</text>
</comment>
<organism evidence="1 2">
    <name type="scientific">Lacisediminihabitans profunda</name>
    <dbReference type="NCBI Taxonomy" id="2594790"/>
    <lineage>
        <taxon>Bacteria</taxon>
        <taxon>Bacillati</taxon>
        <taxon>Actinomycetota</taxon>
        <taxon>Actinomycetes</taxon>
        <taxon>Micrococcales</taxon>
        <taxon>Microbacteriaceae</taxon>
        <taxon>Lacisediminihabitans</taxon>
    </lineage>
</organism>
<name>A0A5C8UR25_9MICO</name>
<dbReference type="RefSeq" id="WP_147784043.1">
    <property type="nucleotide sequence ID" value="NZ_VRMG01000008.1"/>
</dbReference>